<dbReference type="RefSeq" id="YP_009275793.1">
    <property type="nucleotide sequence ID" value="NC_030933.1"/>
</dbReference>
<keyword evidence="2" id="KW-1185">Reference proteome</keyword>
<dbReference type="Proteomes" id="UP000207597">
    <property type="component" value="Segment"/>
</dbReference>
<dbReference type="KEGG" id="vg:28802249"/>
<proteinExistence type="predicted"/>
<name>A0A0U1ZZV3_9CAUD</name>
<dbReference type="EMBL" id="KP881332">
    <property type="protein sequence ID" value="AKA61287.1"/>
    <property type="molecule type" value="Genomic_DNA"/>
</dbReference>
<protein>
    <submittedName>
        <fullName evidence="1">Uncharacterized protein</fullName>
    </submittedName>
</protein>
<reference evidence="1 2" key="1">
    <citation type="journal article" date="2016" name="Virus Genes">
        <title>Genomic analysis of Staphylococcus phage Stau2 isolated from medical specimen.</title>
        <authorList>
            <person name="Hsieh S.E."/>
            <person name="Tseng Y.H."/>
            <person name="Lo H.H."/>
            <person name="Chen S.T."/>
            <person name="Wu C.N."/>
        </authorList>
    </citation>
    <scope>NUCLEOTIDE SEQUENCE [LARGE SCALE GENOMIC DNA]</scope>
</reference>
<sequence length="149" mass="18260">MKTFYSSRRTTSKNRQVKKHYKQMTNQEIIICRNLLKEAYNKNNYFKLTNHFKGKYKKPVNFKAFVHYIHNKNLDIIEYNETLYNNKIQRRVVVRHPYVVKVNNKLSYQYLVIEVETGEVVTMYYNRVTDNHKTLNLNDYYDKNLKIKY</sequence>
<evidence type="ECO:0000313" key="1">
    <source>
        <dbReference type="EMBL" id="AKA61287.1"/>
    </source>
</evidence>
<dbReference type="GeneID" id="28802249"/>
<organism evidence="1 2">
    <name type="scientific">Staphylococcus phage Stau2</name>
    <dbReference type="NCBI Taxonomy" id="1200862"/>
    <lineage>
        <taxon>Viruses</taxon>
        <taxon>Duplodnaviria</taxon>
        <taxon>Heunggongvirae</taxon>
        <taxon>Uroviricota</taxon>
        <taxon>Caudoviricetes</taxon>
        <taxon>Herelleviridae</taxon>
        <taxon>Twortvirinae</taxon>
        <taxon>Silviavirus</taxon>
        <taxon>Silviavirus stau2</taxon>
    </lineage>
</organism>
<gene>
    <name evidence="1" type="ORF">Stau2_36</name>
</gene>
<evidence type="ECO:0000313" key="2">
    <source>
        <dbReference type="Proteomes" id="UP000207597"/>
    </source>
</evidence>
<accession>A0A0U1ZZV3</accession>